<feature type="non-terminal residue" evidence="2">
    <location>
        <position position="79"/>
    </location>
</feature>
<feature type="region of interest" description="Disordered" evidence="1">
    <location>
        <begin position="45"/>
        <end position="79"/>
    </location>
</feature>
<evidence type="ECO:0000256" key="1">
    <source>
        <dbReference type="SAM" id="MobiDB-lite"/>
    </source>
</evidence>
<dbReference type="EMBL" id="JAHYIQ010000017">
    <property type="protein sequence ID" value="KAK1125163.1"/>
    <property type="molecule type" value="Genomic_DNA"/>
</dbReference>
<keyword evidence="3" id="KW-1185">Reference proteome</keyword>
<evidence type="ECO:0000313" key="2">
    <source>
        <dbReference type="EMBL" id="KAK1125163.1"/>
    </source>
</evidence>
<proteinExistence type="predicted"/>
<reference evidence="2" key="1">
    <citation type="submission" date="2021-10" db="EMBL/GenBank/DDBJ databases">
        <title>Melipona bicolor Genome sequencing and assembly.</title>
        <authorList>
            <person name="Araujo N.S."/>
            <person name="Arias M.C."/>
        </authorList>
    </citation>
    <scope>NUCLEOTIDE SEQUENCE</scope>
    <source>
        <strain evidence="2">USP_2M_L1-L4_2017</strain>
        <tissue evidence="2">Whole body</tissue>
    </source>
</reference>
<name>A0AA40FTY0_9HYME</name>
<organism evidence="2 3">
    <name type="scientific">Melipona bicolor</name>
    <dbReference type="NCBI Taxonomy" id="60889"/>
    <lineage>
        <taxon>Eukaryota</taxon>
        <taxon>Metazoa</taxon>
        <taxon>Ecdysozoa</taxon>
        <taxon>Arthropoda</taxon>
        <taxon>Hexapoda</taxon>
        <taxon>Insecta</taxon>
        <taxon>Pterygota</taxon>
        <taxon>Neoptera</taxon>
        <taxon>Endopterygota</taxon>
        <taxon>Hymenoptera</taxon>
        <taxon>Apocrita</taxon>
        <taxon>Aculeata</taxon>
        <taxon>Apoidea</taxon>
        <taxon>Anthophila</taxon>
        <taxon>Apidae</taxon>
        <taxon>Melipona</taxon>
    </lineage>
</organism>
<dbReference type="AlphaFoldDB" id="A0AA40FTY0"/>
<accession>A0AA40FTY0</accession>
<evidence type="ECO:0000313" key="3">
    <source>
        <dbReference type="Proteomes" id="UP001177670"/>
    </source>
</evidence>
<gene>
    <name evidence="2" type="ORF">K0M31_006503</name>
</gene>
<protein>
    <submittedName>
        <fullName evidence="2">Uncharacterized protein</fullName>
    </submittedName>
</protein>
<comment type="caution">
    <text evidence="2">The sequence shown here is derived from an EMBL/GenBank/DDBJ whole genome shotgun (WGS) entry which is preliminary data.</text>
</comment>
<sequence>MRQQGPDSNLEVEAEIKISRRWRQTSLRSALLPTRDNFVSRLRGAKTAEGVVQEGRNEIRGTESRGGASRQPRGKQTPP</sequence>
<dbReference type="Proteomes" id="UP001177670">
    <property type="component" value="Unassembled WGS sequence"/>
</dbReference>